<feature type="region of interest" description="Disordered" evidence="1">
    <location>
        <begin position="66"/>
        <end position="94"/>
    </location>
</feature>
<accession>A0A1S1P1F7</accession>
<gene>
    <name evidence="2" type="ORF">BK022_23040</name>
</gene>
<sequence>MFPTLRAAGRRSRGEAGQIRPGAAATALVSAWCGSPPAIPAARFVTTEIAATGMPRKRARIVSGTVDMPTRSAPRIPAMRTSAGVSKLGPENHA</sequence>
<evidence type="ECO:0000313" key="2">
    <source>
        <dbReference type="EMBL" id="OHV14885.1"/>
    </source>
</evidence>
<dbReference type="Proteomes" id="UP000180215">
    <property type="component" value="Unassembled WGS sequence"/>
</dbReference>
<reference evidence="2 3" key="1">
    <citation type="submission" date="2016-10" db="EMBL/GenBank/DDBJ databases">
        <title>Draft genome sequence of Methylobacterium extorquens CP3, a seed endophyte of Crotalaria pumila with plant growth-promoting and metal tolerance properties.</title>
        <authorList>
            <person name="Sanchez-Lopez A.S."/>
            <person name="Van Hamme J.D."/>
            <person name="Thijs S."/>
            <person name="Mcammond B.M."/>
            <person name="Stevens V."/>
            <person name="Gonzalez-Chavez M.D.C."/>
            <person name="Vangronsveld J."/>
        </authorList>
    </citation>
    <scope>NUCLEOTIDE SEQUENCE [LARGE SCALE GENOMIC DNA]</scope>
    <source>
        <strain evidence="2 3">CP3</strain>
    </source>
</reference>
<dbReference type="AlphaFoldDB" id="A0A1S1P1F7"/>
<name>A0A1S1P1F7_METEX</name>
<proteinExistence type="predicted"/>
<comment type="caution">
    <text evidence="2">The sequence shown here is derived from an EMBL/GenBank/DDBJ whole genome shotgun (WGS) entry which is preliminary data.</text>
</comment>
<evidence type="ECO:0000256" key="1">
    <source>
        <dbReference type="SAM" id="MobiDB-lite"/>
    </source>
</evidence>
<protein>
    <submittedName>
        <fullName evidence="2">Uncharacterized protein</fullName>
    </submittedName>
</protein>
<evidence type="ECO:0000313" key="3">
    <source>
        <dbReference type="Proteomes" id="UP000180215"/>
    </source>
</evidence>
<organism evidence="2 3">
    <name type="scientific">Methylorubrum extorquens</name>
    <name type="common">Methylobacterium dichloromethanicum</name>
    <name type="synonym">Methylobacterium extorquens</name>
    <dbReference type="NCBI Taxonomy" id="408"/>
    <lineage>
        <taxon>Bacteria</taxon>
        <taxon>Pseudomonadati</taxon>
        <taxon>Pseudomonadota</taxon>
        <taxon>Alphaproteobacteria</taxon>
        <taxon>Hyphomicrobiales</taxon>
        <taxon>Methylobacteriaceae</taxon>
        <taxon>Methylorubrum</taxon>
    </lineage>
</organism>
<dbReference type="EMBL" id="MNAO01000402">
    <property type="protein sequence ID" value="OHV14885.1"/>
    <property type="molecule type" value="Genomic_DNA"/>
</dbReference>